<dbReference type="AlphaFoldDB" id="A0A4V2X582"/>
<dbReference type="InterPro" id="IPR027417">
    <property type="entry name" value="P-loop_NTPase"/>
</dbReference>
<protein>
    <submittedName>
        <fullName evidence="2">Anticodon nuclease</fullName>
    </submittedName>
</protein>
<organism evidence="2 3">
    <name type="scientific">Photorhabdus khanii subsp. guanajuatensis</name>
    <dbReference type="NCBI Taxonomy" id="2100166"/>
    <lineage>
        <taxon>Bacteria</taxon>
        <taxon>Pseudomonadati</taxon>
        <taxon>Pseudomonadota</taxon>
        <taxon>Gammaproteobacteria</taxon>
        <taxon>Enterobacterales</taxon>
        <taxon>Morganellaceae</taxon>
        <taxon>Photorhabdus</taxon>
    </lineage>
</organism>
<sequence length="370" mass="43387">MNEMTFDDLGAVAAHLRDKLEEKKYIVLFAYNGTGKTRLSMEFKDLGRDGDRRNTLYFNAFTEDLFYWDNDLDSDSERVLRMNSDSRFFIGLQELEMENRIRPLLRRYADFDFFIDYDEWSINFVREVHDGDTAQTIEHIKVSRGEENIFVWCFFLAVAQLAIDGQDAYRWVNYIYIDDPISSLDDNNAIAVASHLAQLLKDQDGDIRVVVSSHHALFFNVIWNELGEKRKQLQPYFLRSDKESGSYTLRYTNSTPFFHHVALLTQLHQAAESGELYTYHFNILRGILEKTAAFHGFKNFSACIKQDDDDPDGVLHARIINILSHGDYSMFDPMEMQEENKGYFRKILSDFMENYRFNPELFPELTTETN</sequence>
<evidence type="ECO:0000259" key="1">
    <source>
        <dbReference type="Pfam" id="PF13166"/>
    </source>
</evidence>
<dbReference type="EMBL" id="PUJY01000057">
    <property type="protein sequence ID" value="TDB47165.1"/>
    <property type="molecule type" value="Genomic_DNA"/>
</dbReference>
<dbReference type="RefSeq" id="WP_132356060.1">
    <property type="nucleotide sequence ID" value="NZ_CAWOJO010000057.1"/>
</dbReference>
<feature type="domain" description="Protein CR006 P-loop" evidence="1">
    <location>
        <begin position="140"/>
        <end position="348"/>
    </location>
</feature>
<evidence type="ECO:0000313" key="3">
    <source>
        <dbReference type="Proteomes" id="UP000295598"/>
    </source>
</evidence>
<dbReference type="Gene3D" id="3.40.50.300">
    <property type="entry name" value="P-loop containing nucleotide triphosphate hydrolases"/>
    <property type="match status" value="1"/>
</dbReference>
<name>A0A4V2X582_9GAMM</name>
<accession>A0A4V2X582</accession>
<proteinExistence type="predicted"/>
<gene>
    <name evidence="2" type="ORF">C5467_21300</name>
</gene>
<dbReference type="Proteomes" id="UP000295598">
    <property type="component" value="Unassembled WGS sequence"/>
</dbReference>
<dbReference type="Pfam" id="PF13166">
    <property type="entry name" value="AAA_13"/>
    <property type="match status" value="1"/>
</dbReference>
<dbReference type="InterPro" id="IPR026866">
    <property type="entry name" value="CR006_AAA"/>
</dbReference>
<evidence type="ECO:0000313" key="2">
    <source>
        <dbReference type="EMBL" id="TDB47165.1"/>
    </source>
</evidence>
<comment type="caution">
    <text evidence="2">The sequence shown here is derived from an EMBL/GenBank/DDBJ whole genome shotgun (WGS) entry which is preliminary data.</text>
</comment>
<reference evidence="2 3" key="1">
    <citation type="journal article" date="2019" name="Int. J. Syst. Evol. Microbiol.">
        <title>Photorhabdus khanii subsp. guanajuatensis subsp. nov., isolated from Heterorhabditis atacamensis, and Photorhabdus luminescens subsp. mexicana subsp. nov., isolated from Heterorhabditis mexicana entomopathogenic nematodes.</title>
        <authorList>
            <person name="Machado R.A.R."/>
            <person name="Bruno P."/>
            <person name="Arce C.C.M."/>
            <person name="Liechti N."/>
            <person name="Kohler A."/>
            <person name="Bernal J."/>
            <person name="Bruggmann R."/>
            <person name="Turlings T.C.J."/>
        </authorList>
    </citation>
    <scope>NUCLEOTIDE SEQUENCE [LARGE SCALE GENOMIC DNA]</scope>
    <source>
        <strain evidence="2 3">MEX20-17</strain>
    </source>
</reference>